<dbReference type="GO" id="GO:0004497">
    <property type="term" value="F:monooxygenase activity"/>
    <property type="evidence" value="ECO:0007669"/>
    <property type="project" value="InterPro"/>
</dbReference>
<keyword evidence="8" id="KW-0472">Membrane</keyword>
<accession>A0A6A5ZSQ2</accession>
<dbReference type="InterPro" id="IPR001128">
    <property type="entry name" value="Cyt_P450"/>
</dbReference>
<dbReference type="GO" id="GO:0020037">
    <property type="term" value="F:heme binding"/>
    <property type="evidence" value="ECO:0007669"/>
    <property type="project" value="InterPro"/>
</dbReference>
<comment type="cofactor">
    <cofactor evidence="1 7">
        <name>heme</name>
        <dbReference type="ChEBI" id="CHEBI:30413"/>
    </cofactor>
</comment>
<evidence type="ECO:0000256" key="7">
    <source>
        <dbReference type="PIRSR" id="PIRSR602403-1"/>
    </source>
</evidence>
<name>A0A6A5ZSQ2_9PLEO</name>
<keyword evidence="10" id="KW-1185">Reference proteome</keyword>
<dbReference type="InterPro" id="IPR036396">
    <property type="entry name" value="Cyt_P450_sf"/>
</dbReference>
<evidence type="ECO:0000256" key="6">
    <source>
        <dbReference type="ARBA" id="ARBA00023004"/>
    </source>
</evidence>
<keyword evidence="5" id="KW-0560">Oxidoreductase</keyword>
<dbReference type="CDD" id="cd11041">
    <property type="entry name" value="CYP503A1-like"/>
    <property type="match status" value="1"/>
</dbReference>
<evidence type="ECO:0000256" key="1">
    <source>
        <dbReference type="ARBA" id="ARBA00001971"/>
    </source>
</evidence>
<feature type="binding site" description="axial binding residue" evidence="7">
    <location>
        <position position="436"/>
    </location>
    <ligand>
        <name>heme</name>
        <dbReference type="ChEBI" id="CHEBI:30413"/>
    </ligand>
    <ligandPart>
        <name>Fe</name>
        <dbReference type="ChEBI" id="CHEBI:18248"/>
    </ligandPart>
</feature>
<organism evidence="9 10">
    <name type="scientific">Lophiotrema nucula</name>
    <dbReference type="NCBI Taxonomy" id="690887"/>
    <lineage>
        <taxon>Eukaryota</taxon>
        <taxon>Fungi</taxon>
        <taxon>Dikarya</taxon>
        <taxon>Ascomycota</taxon>
        <taxon>Pezizomycotina</taxon>
        <taxon>Dothideomycetes</taxon>
        <taxon>Pleosporomycetidae</taxon>
        <taxon>Pleosporales</taxon>
        <taxon>Lophiotremataceae</taxon>
        <taxon>Lophiotrema</taxon>
    </lineage>
</organism>
<evidence type="ECO:0000313" key="10">
    <source>
        <dbReference type="Proteomes" id="UP000799770"/>
    </source>
</evidence>
<dbReference type="PRINTS" id="PR00465">
    <property type="entry name" value="EP450IV"/>
</dbReference>
<dbReference type="EMBL" id="ML977311">
    <property type="protein sequence ID" value="KAF2122024.1"/>
    <property type="molecule type" value="Genomic_DNA"/>
</dbReference>
<dbReference type="SUPFAM" id="SSF48264">
    <property type="entry name" value="Cytochrome P450"/>
    <property type="match status" value="1"/>
</dbReference>
<dbReference type="PANTHER" id="PTHR46206">
    <property type="entry name" value="CYTOCHROME P450"/>
    <property type="match status" value="1"/>
</dbReference>
<protein>
    <submittedName>
        <fullName evidence="9">Cytochrome P450</fullName>
    </submittedName>
</protein>
<gene>
    <name evidence="9" type="ORF">BDV96DRAFT_136481</name>
</gene>
<reference evidence="9" key="1">
    <citation type="journal article" date="2020" name="Stud. Mycol.">
        <title>101 Dothideomycetes genomes: a test case for predicting lifestyles and emergence of pathogens.</title>
        <authorList>
            <person name="Haridas S."/>
            <person name="Albert R."/>
            <person name="Binder M."/>
            <person name="Bloem J."/>
            <person name="Labutti K."/>
            <person name="Salamov A."/>
            <person name="Andreopoulos B."/>
            <person name="Baker S."/>
            <person name="Barry K."/>
            <person name="Bills G."/>
            <person name="Bluhm B."/>
            <person name="Cannon C."/>
            <person name="Castanera R."/>
            <person name="Culley D."/>
            <person name="Daum C."/>
            <person name="Ezra D."/>
            <person name="Gonzalez J."/>
            <person name="Henrissat B."/>
            <person name="Kuo A."/>
            <person name="Liang C."/>
            <person name="Lipzen A."/>
            <person name="Lutzoni F."/>
            <person name="Magnuson J."/>
            <person name="Mondo S."/>
            <person name="Nolan M."/>
            <person name="Ohm R."/>
            <person name="Pangilinan J."/>
            <person name="Park H.-J."/>
            <person name="Ramirez L."/>
            <person name="Alfaro M."/>
            <person name="Sun H."/>
            <person name="Tritt A."/>
            <person name="Yoshinaga Y."/>
            <person name="Zwiers L.-H."/>
            <person name="Turgeon B."/>
            <person name="Goodwin S."/>
            <person name="Spatafora J."/>
            <person name="Crous P."/>
            <person name="Grigoriev I."/>
        </authorList>
    </citation>
    <scope>NUCLEOTIDE SEQUENCE</scope>
    <source>
        <strain evidence="9">CBS 627.86</strain>
    </source>
</reference>
<evidence type="ECO:0000256" key="4">
    <source>
        <dbReference type="ARBA" id="ARBA00022723"/>
    </source>
</evidence>
<keyword evidence="4 7" id="KW-0479">Metal-binding</keyword>
<evidence type="ECO:0000256" key="8">
    <source>
        <dbReference type="SAM" id="Phobius"/>
    </source>
</evidence>
<evidence type="ECO:0000313" key="9">
    <source>
        <dbReference type="EMBL" id="KAF2122024.1"/>
    </source>
</evidence>
<evidence type="ECO:0000256" key="3">
    <source>
        <dbReference type="ARBA" id="ARBA00010617"/>
    </source>
</evidence>
<dbReference type="Pfam" id="PF00067">
    <property type="entry name" value="p450"/>
    <property type="match status" value="1"/>
</dbReference>
<dbReference type="OrthoDB" id="1844152at2759"/>
<comment type="pathway">
    <text evidence="2">Mycotoxin biosynthesis.</text>
</comment>
<comment type="similarity">
    <text evidence="3">Belongs to the cytochrome P450 family.</text>
</comment>
<feature type="transmembrane region" description="Helical" evidence="8">
    <location>
        <begin position="6"/>
        <end position="22"/>
    </location>
</feature>
<dbReference type="GO" id="GO:0016705">
    <property type="term" value="F:oxidoreductase activity, acting on paired donors, with incorporation or reduction of molecular oxygen"/>
    <property type="evidence" value="ECO:0007669"/>
    <property type="project" value="InterPro"/>
</dbReference>
<proteinExistence type="inferred from homology"/>
<evidence type="ECO:0000256" key="5">
    <source>
        <dbReference type="ARBA" id="ARBA00023002"/>
    </source>
</evidence>
<keyword evidence="6 7" id="KW-0408">Iron</keyword>
<evidence type="ECO:0000256" key="2">
    <source>
        <dbReference type="ARBA" id="ARBA00004685"/>
    </source>
</evidence>
<dbReference type="GO" id="GO:0005506">
    <property type="term" value="F:iron ion binding"/>
    <property type="evidence" value="ECO:0007669"/>
    <property type="project" value="InterPro"/>
</dbReference>
<sequence length="493" mass="55065">MADLIIPVVVSLGAVYLSLILYNRSRPLSIPRIGPKPGFLGNTSQGYFQSHSVELVEDGYAKHKDGLYSLWTTDMDRVIVSPKFMKDFMSLPRSTVRLTASIRHAGPYTGMDIAEDGDLQFVVCAGQLTQNIGRLAQPVFDEISFALQQKLASVLDVNGSFALPIFPLMIQLVTSATARVFVGSELCRNPEWLSTATGYTMDVAKVTTDLNQHYRFLHPIIAPLLASSKQIKGRFALARKLLLPLIEARRGSSGKDHPDMMQWMIDSAKGDDGSTDKLVRRMLFLNMAAIHTTAEATTLALMELCAQPATVRMLREEMQEALKDDDEISLATLNKLKKTDSFIKESHRLNGLGLMTFNRHLVKPVHLSNGVTLPSGTYISMSHYPIHRDPEFYPDPLKFDPLRYYNLRQKEGAADRYQFSSISSTEPAWGVGKFACPGRFWASAQIKLILMVLLTKFNIGFPDGQTEKPARKPAGEKLQTDFSQKMVLTKTWN</sequence>
<keyword evidence="8" id="KW-1133">Transmembrane helix</keyword>
<dbReference type="InterPro" id="IPR002403">
    <property type="entry name" value="Cyt_P450_E_grp-IV"/>
</dbReference>
<dbReference type="Proteomes" id="UP000799770">
    <property type="component" value="Unassembled WGS sequence"/>
</dbReference>
<dbReference type="Gene3D" id="1.10.630.10">
    <property type="entry name" value="Cytochrome P450"/>
    <property type="match status" value="1"/>
</dbReference>
<dbReference type="PANTHER" id="PTHR46206:SF7">
    <property type="entry name" value="P450, PUTATIVE (EUROFUNG)-RELATED"/>
    <property type="match status" value="1"/>
</dbReference>
<keyword evidence="7" id="KW-0349">Heme</keyword>
<keyword evidence="8" id="KW-0812">Transmembrane</keyword>
<dbReference type="AlphaFoldDB" id="A0A6A5ZSQ2"/>